<evidence type="ECO:0000256" key="2">
    <source>
        <dbReference type="SAM" id="SignalP"/>
    </source>
</evidence>
<proteinExistence type="predicted"/>
<evidence type="ECO:0000256" key="1">
    <source>
        <dbReference type="SAM" id="MobiDB-lite"/>
    </source>
</evidence>
<gene>
    <name evidence="3" type="ORF">APUU_21248A</name>
</gene>
<dbReference type="GeneID" id="64970821"/>
<feature type="signal peptide" evidence="2">
    <location>
        <begin position="1"/>
        <end position="19"/>
    </location>
</feature>
<evidence type="ECO:0000313" key="3">
    <source>
        <dbReference type="EMBL" id="BCS20816.1"/>
    </source>
</evidence>
<organism evidence="3 4">
    <name type="scientific">Aspergillus puulaauensis</name>
    <dbReference type="NCBI Taxonomy" id="1220207"/>
    <lineage>
        <taxon>Eukaryota</taxon>
        <taxon>Fungi</taxon>
        <taxon>Dikarya</taxon>
        <taxon>Ascomycota</taxon>
        <taxon>Pezizomycotina</taxon>
        <taxon>Eurotiomycetes</taxon>
        <taxon>Eurotiomycetidae</taxon>
        <taxon>Eurotiales</taxon>
        <taxon>Aspergillaceae</taxon>
        <taxon>Aspergillus</taxon>
    </lineage>
</organism>
<feature type="compositionally biased region" description="Polar residues" evidence="1">
    <location>
        <begin position="340"/>
        <end position="350"/>
    </location>
</feature>
<keyword evidence="2" id="KW-0732">Signal</keyword>
<feature type="region of interest" description="Disordered" evidence="1">
    <location>
        <begin position="383"/>
        <end position="438"/>
    </location>
</feature>
<dbReference type="OrthoDB" id="4366934at2759"/>
<feature type="compositionally biased region" description="Low complexity" evidence="1">
    <location>
        <begin position="524"/>
        <end position="535"/>
    </location>
</feature>
<sequence>MKGLNGGIPLAVLAATAHAQGIYKGPHGDDTGNAASVGHKNEAEFETTQDIKDDHSWKGPGPWPGHPHAWGPWKRGDINEGPTGDDTGNAAAVGNENEAESETTQHIKDDHSWKGPGPWYPHPYYPPPPGHWKRGDINEGPTGDDTGNAANIGHKNEAESETTQHIKDDHSWKGPGPWYPHPYYPPPPGHWKRGDINEGPTGDDTGNAANIGHKNEAEFETNQDIKDDHSWKGYPGWPYWYPGAPYPYPGPRNHGENRPARGYHTGLKEARGVAGDINEGPNGDDTGNVANIINTNSASNDYDGSYEDNHGVEIDYSWPWHQKRAFAPSTGSGDDDEGSQHSPAITNNEMTYPGQDTHGANGEACQASQVTRTVTMTRTHTAMATETAAVEDPEEDPEDDPEYPEYLHAAQTPASSQAAQSEYPSQAVQNPNLHSGMATNAAPIATPVVHSSQASAPEPTQAYHGPAASQITVGEASAYTVIPVYVPSGAAHGSVVIQASSTPASSSAFRTHALPTGASPEQNAASSSSATPSSSHGPISFTGAAAGKLVPSAGVFTALAGAAALLAFAL</sequence>
<dbReference type="Proteomes" id="UP000654913">
    <property type="component" value="Chromosome 2"/>
</dbReference>
<feature type="region of interest" description="Disordered" evidence="1">
    <location>
        <begin position="508"/>
        <end position="536"/>
    </location>
</feature>
<dbReference type="RefSeq" id="XP_041553010.1">
    <property type="nucleotide sequence ID" value="XM_041699979.1"/>
</dbReference>
<evidence type="ECO:0008006" key="5">
    <source>
        <dbReference type="Google" id="ProtNLM"/>
    </source>
</evidence>
<dbReference type="KEGG" id="apuu:APUU_21248A"/>
<dbReference type="AlphaFoldDB" id="A0A7R8AJ60"/>
<accession>A0A7R8AJ60</accession>
<feature type="region of interest" description="Disordered" evidence="1">
    <location>
        <begin position="325"/>
        <end position="367"/>
    </location>
</feature>
<protein>
    <recommendedName>
        <fullName evidence="5">GPI anchored protein</fullName>
    </recommendedName>
</protein>
<feature type="compositionally biased region" description="Acidic residues" evidence="1">
    <location>
        <begin position="389"/>
        <end position="403"/>
    </location>
</feature>
<feature type="region of interest" description="Disordered" evidence="1">
    <location>
        <begin position="137"/>
        <end position="159"/>
    </location>
</feature>
<feature type="chain" id="PRO_5031460656" description="GPI anchored protein" evidence="2">
    <location>
        <begin position="20"/>
        <end position="570"/>
    </location>
</feature>
<reference evidence="3" key="1">
    <citation type="submission" date="2021-01" db="EMBL/GenBank/DDBJ databases">
        <authorList>
            <consortium name="Aspergillus puulaauensis MK2 genome sequencing consortium"/>
            <person name="Kazuki M."/>
            <person name="Futagami T."/>
        </authorList>
    </citation>
    <scope>NUCLEOTIDE SEQUENCE</scope>
    <source>
        <strain evidence="3">MK2</strain>
    </source>
</reference>
<feature type="compositionally biased region" description="Low complexity" evidence="1">
    <location>
        <begin position="404"/>
        <end position="421"/>
    </location>
</feature>
<name>A0A7R8AJ60_9EURO</name>
<evidence type="ECO:0000313" key="4">
    <source>
        <dbReference type="Proteomes" id="UP000654913"/>
    </source>
</evidence>
<feature type="region of interest" description="Disordered" evidence="1">
    <location>
        <begin position="65"/>
        <end position="109"/>
    </location>
</feature>
<dbReference type="EMBL" id="AP024444">
    <property type="protein sequence ID" value="BCS20816.1"/>
    <property type="molecule type" value="Genomic_DNA"/>
</dbReference>
<reference evidence="3" key="2">
    <citation type="submission" date="2021-02" db="EMBL/GenBank/DDBJ databases">
        <title>Aspergillus puulaauensis MK2 genome sequence.</title>
        <authorList>
            <person name="Futagami T."/>
            <person name="Mori K."/>
            <person name="Kadooka C."/>
            <person name="Tanaka T."/>
        </authorList>
    </citation>
    <scope>NUCLEOTIDE SEQUENCE</scope>
    <source>
        <strain evidence="3">MK2</strain>
    </source>
</reference>
<feature type="compositionally biased region" description="Polar residues" evidence="1">
    <location>
        <begin position="422"/>
        <end position="433"/>
    </location>
</feature>
<keyword evidence="4" id="KW-1185">Reference proteome</keyword>